<protein>
    <submittedName>
        <fullName evidence="2">Uncharacterized protein</fullName>
    </submittedName>
</protein>
<dbReference type="KEGG" id="scor:J3U87_08270"/>
<dbReference type="AlphaFoldDB" id="A0A8A4TTU2"/>
<gene>
    <name evidence="2" type="ORF">J3U87_08270</name>
</gene>
<feature type="signal peptide" evidence="1">
    <location>
        <begin position="1"/>
        <end position="21"/>
    </location>
</feature>
<reference evidence="2" key="1">
    <citation type="submission" date="2021-03" db="EMBL/GenBank/DDBJ databases">
        <title>Acanthopleuribacteraceae sp. M133.</title>
        <authorList>
            <person name="Wang G."/>
        </authorList>
    </citation>
    <scope>NUCLEOTIDE SEQUENCE</scope>
    <source>
        <strain evidence="2">M133</strain>
    </source>
</reference>
<feature type="chain" id="PRO_5035283565" evidence="1">
    <location>
        <begin position="22"/>
        <end position="506"/>
    </location>
</feature>
<evidence type="ECO:0000313" key="3">
    <source>
        <dbReference type="Proteomes" id="UP000663929"/>
    </source>
</evidence>
<keyword evidence="1" id="KW-0732">Signal</keyword>
<evidence type="ECO:0000313" key="2">
    <source>
        <dbReference type="EMBL" id="QTD52452.1"/>
    </source>
</evidence>
<proteinExistence type="predicted"/>
<dbReference type="Proteomes" id="UP000663929">
    <property type="component" value="Chromosome"/>
</dbReference>
<name>A0A8A4TTU2_SULCO</name>
<dbReference type="EMBL" id="CP071793">
    <property type="protein sequence ID" value="QTD52452.1"/>
    <property type="molecule type" value="Genomic_DNA"/>
</dbReference>
<accession>A0A8A4TTU2</accession>
<keyword evidence="3" id="KW-1185">Reference proteome</keyword>
<evidence type="ECO:0000256" key="1">
    <source>
        <dbReference type="SAM" id="SignalP"/>
    </source>
</evidence>
<organism evidence="2 3">
    <name type="scientific">Sulfidibacter corallicola</name>
    <dbReference type="NCBI Taxonomy" id="2818388"/>
    <lineage>
        <taxon>Bacteria</taxon>
        <taxon>Pseudomonadati</taxon>
        <taxon>Acidobacteriota</taxon>
        <taxon>Holophagae</taxon>
        <taxon>Acanthopleuribacterales</taxon>
        <taxon>Acanthopleuribacteraceae</taxon>
        <taxon>Sulfidibacter</taxon>
    </lineage>
</organism>
<sequence length="506" mass="55646">MFLRKLMTLCLVCFLSCTLFAAIEIRTTVQDINLAQTCDRAGIQFFGVAGDEFAHASEANPVYLHFRLDHNVKLCDTRVQPGGDPIYLPLAAELMSDDTVELTAAPTAVSIVRWVAGEPSIWLKVTDSSSDWLRINGQVSAPHPDQRVQFTLGLSGEEYREHYESDYLDGRANLPFPTKDVTHPEPVGTEYDVDLTQTNLEPMPSPNSLLSFDPLALDASTEGVETEVDYTDILWGQLLAIAFSSDTLIGRAYSQVTPPSSSVDIRTTVTDVFVGGACEQAGLLLAQIRDDAFAPASTENPIYIAMTLDHGATLCRTRVAPGSSPIHLAIAFEETPPRGVTLAAASDAVSVVRWVEGERTIYLKVQQSTSEWIDYQGALGAPSDSFRVRFGLGQTRMESHRLNALKYVQGHANLPANSRLKQFRRRSWMRPASTTMELDLGESDAQIFDFISLDLVALDADTEGVEDETDADDIFWGSLLSIPFSGDTIIARVWDEPAVRDTVKFD</sequence>
<dbReference type="RefSeq" id="WP_237382561.1">
    <property type="nucleotide sequence ID" value="NZ_CP071793.1"/>
</dbReference>